<organism evidence="1 2">
    <name type="scientific">Protopolystoma xenopodis</name>
    <dbReference type="NCBI Taxonomy" id="117903"/>
    <lineage>
        <taxon>Eukaryota</taxon>
        <taxon>Metazoa</taxon>
        <taxon>Spiralia</taxon>
        <taxon>Lophotrochozoa</taxon>
        <taxon>Platyhelminthes</taxon>
        <taxon>Monogenea</taxon>
        <taxon>Polyopisthocotylea</taxon>
        <taxon>Polystomatidea</taxon>
        <taxon>Polystomatidae</taxon>
        <taxon>Protopolystoma</taxon>
    </lineage>
</organism>
<keyword evidence="2" id="KW-1185">Reference proteome</keyword>
<dbReference type="EMBL" id="CAAALY010245192">
    <property type="protein sequence ID" value="VEL33120.1"/>
    <property type="molecule type" value="Genomic_DNA"/>
</dbReference>
<gene>
    <name evidence="1" type="ORF">PXEA_LOCUS26560</name>
</gene>
<protein>
    <submittedName>
        <fullName evidence="1">Uncharacterized protein</fullName>
    </submittedName>
</protein>
<dbReference type="Proteomes" id="UP000784294">
    <property type="component" value="Unassembled WGS sequence"/>
</dbReference>
<evidence type="ECO:0000313" key="1">
    <source>
        <dbReference type="EMBL" id="VEL33120.1"/>
    </source>
</evidence>
<sequence>MLPSCNLSKKIGELMRRWDIRAIYREDNIILGIAFFSRILRPALQIGIDMARTGHQMDCSSAKHFARYGDHTNQ</sequence>
<comment type="caution">
    <text evidence="1">The sequence shown here is derived from an EMBL/GenBank/DDBJ whole genome shotgun (WGS) entry which is preliminary data.</text>
</comment>
<proteinExistence type="predicted"/>
<reference evidence="1" key="1">
    <citation type="submission" date="2018-11" db="EMBL/GenBank/DDBJ databases">
        <authorList>
            <consortium name="Pathogen Informatics"/>
        </authorList>
    </citation>
    <scope>NUCLEOTIDE SEQUENCE</scope>
</reference>
<evidence type="ECO:0000313" key="2">
    <source>
        <dbReference type="Proteomes" id="UP000784294"/>
    </source>
</evidence>
<dbReference type="AlphaFoldDB" id="A0A448XC20"/>
<name>A0A448XC20_9PLAT</name>
<accession>A0A448XC20</accession>